<dbReference type="InterPro" id="IPR031121">
    <property type="entry name" value="RIK/BLOM7"/>
</dbReference>
<keyword evidence="1" id="KW-0694">RNA-binding</keyword>
<dbReference type="KEGG" id="tasa:A1Q1_05964"/>
<feature type="domain" description="ATP-dependent RNA helicase PRP5/DDX46/KHDC4 KH" evidence="4">
    <location>
        <begin position="80"/>
        <end position="156"/>
    </location>
</feature>
<dbReference type="CDD" id="cd22386">
    <property type="entry name" value="KH-I_KHDC4_rpt2"/>
    <property type="match status" value="1"/>
</dbReference>
<dbReference type="AlphaFoldDB" id="J5Q575"/>
<dbReference type="GeneID" id="25989476"/>
<reference evidence="5 6" key="1">
    <citation type="journal article" date="2012" name="Eukaryot. Cell">
        <title>Draft genome sequence of CBS 2479, the standard type strain of Trichosporon asahii.</title>
        <authorList>
            <person name="Yang R.Y."/>
            <person name="Li H.T."/>
            <person name="Zhu H."/>
            <person name="Zhou G.P."/>
            <person name="Wang M."/>
            <person name="Wang L."/>
        </authorList>
    </citation>
    <scope>NUCLEOTIDE SEQUENCE [LARGE SCALE GENOMIC DNA]</scope>
    <source>
        <strain evidence="6">ATCC 90039 / CBS 2479 / JCM 2466 / KCTC 7840 / NCYC 2677 / UAMH 7654</strain>
    </source>
</reference>
<organism evidence="5 6">
    <name type="scientific">Trichosporon asahii var. asahii (strain ATCC 90039 / CBS 2479 / JCM 2466 / KCTC 7840 / NBRC 103889/ NCYC 2677 / UAMH 7654)</name>
    <name type="common">Yeast</name>
    <dbReference type="NCBI Taxonomy" id="1186058"/>
    <lineage>
        <taxon>Eukaryota</taxon>
        <taxon>Fungi</taxon>
        <taxon>Dikarya</taxon>
        <taxon>Basidiomycota</taxon>
        <taxon>Agaricomycotina</taxon>
        <taxon>Tremellomycetes</taxon>
        <taxon>Trichosporonales</taxon>
        <taxon>Trichosporonaceae</taxon>
        <taxon>Trichosporon</taxon>
    </lineage>
</organism>
<dbReference type="GO" id="GO:0005634">
    <property type="term" value="C:nucleus"/>
    <property type="evidence" value="ECO:0007669"/>
    <property type="project" value="InterPro"/>
</dbReference>
<protein>
    <submittedName>
        <fullName evidence="5">Uncharacterized protein</fullName>
    </submittedName>
</protein>
<dbReference type="HOGENOM" id="CLU_040265_1_0_1"/>
<feature type="region of interest" description="Disordered" evidence="2">
    <location>
        <begin position="1"/>
        <end position="46"/>
    </location>
</feature>
<dbReference type="InterPro" id="IPR047889">
    <property type="entry name" value="KHDC4_KH-I_second"/>
</dbReference>
<evidence type="ECO:0000256" key="2">
    <source>
        <dbReference type="SAM" id="MobiDB-lite"/>
    </source>
</evidence>
<evidence type="ECO:0000313" key="6">
    <source>
        <dbReference type="Proteomes" id="UP000002748"/>
    </source>
</evidence>
<dbReference type="InterPro" id="IPR036612">
    <property type="entry name" value="KH_dom_type_1_sf"/>
</dbReference>
<dbReference type="InterPro" id="IPR056149">
    <property type="entry name" value="PRP5/DDX46/KHDC4_KH"/>
</dbReference>
<dbReference type="Proteomes" id="UP000002748">
    <property type="component" value="Unassembled WGS sequence"/>
</dbReference>
<proteinExistence type="predicted"/>
<dbReference type="FunFam" id="3.30.1370.10:FF:000037">
    <property type="entry name" value="KH domain protein"/>
    <property type="match status" value="1"/>
</dbReference>
<sequence length="372" mass="39750">MSETTERKSRWDAPAPGSAGGDAAPAPAPAGGESKPSAADNEAAQKAAAIAAKIAASLRPPGSSGFEVARRAGAPEGDFVKDIEINDLRNRYVLTRSSTQKNDETGASIETKGVWVPDRSRMPPGEMPLYLHIVAKSQVILDAAVAKVNELIDQELGPLIEERTLIARARATGQPLPPGVGQRQKWPEEKLFIGLDPIRNFNIRAKVVGPGGMFVKYIQAETGARVQIKGRGSGFIENDTGRESDEAMHISIVAPTDEQIQRAKILADDLLMVLRIEYDKARGVYPASGAGYDSYGGAAVQGAHGYDTAAAAQQANQDASTAPYYPPAEGPGTEQWEAYAAYWRAYGYDVNDPQFQEWQRGQMAAAGQQAAA</sequence>
<dbReference type="PANTHER" id="PTHR15744:SF0">
    <property type="entry name" value="KH HOMOLOGY DOMAIN-CONTAINING PROTEIN 4"/>
    <property type="match status" value="1"/>
</dbReference>
<dbReference type="VEuPathDB" id="FungiDB:A1Q1_05964"/>
<accession>J5Q575</accession>
<evidence type="ECO:0000256" key="1">
    <source>
        <dbReference type="PROSITE-ProRule" id="PRU00117"/>
    </source>
</evidence>
<evidence type="ECO:0000259" key="4">
    <source>
        <dbReference type="Pfam" id="PF23469"/>
    </source>
</evidence>
<dbReference type="InterPro" id="IPR055256">
    <property type="entry name" value="KH_1_KHDC4/BBP-like"/>
</dbReference>
<dbReference type="RefSeq" id="XP_014176648.1">
    <property type="nucleotide sequence ID" value="XM_014321173.1"/>
</dbReference>
<dbReference type="PROSITE" id="PS50084">
    <property type="entry name" value="KH_TYPE_1"/>
    <property type="match status" value="1"/>
</dbReference>
<dbReference type="EMBL" id="ALBS01000324">
    <property type="protein sequence ID" value="EJT45518.1"/>
    <property type="molecule type" value="Genomic_DNA"/>
</dbReference>
<dbReference type="PANTHER" id="PTHR15744">
    <property type="entry name" value="BLOM7"/>
    <property type="match status" value="1"/>
</dbReference>
<dbReference type="Pfam" id="PF23469">
    <property type="entry name" value="KH_12"/>
    <property type="match status" value="1"/>
</dbReference>
<comment type="caution">
    <text evidence="5">The sequence shown here is derived from an EMBL/GenBank/DDBJ whole genome shotgun (WGS) entry which is preliminary data.</text>
</comment>
<name>J5Q575_TRIAS</name>
<feature type="compositionally biased region" description="Basic and acidic residues" evidence="2">
    <location>
        <begin position="1"/>
        <end position="11"/>
    </location>
</feature>
<dbReference type="Pfam" id="PF22675">
    <property type="entry name" value="KH-I_KHDC4-BBP"/>
    <property type="match status" value="1"/>
</dbReference>
<dbReference type="GO" id="GO:0003723">
    <property type="term" value="F:RNA binding"/>
    <property type="evidence" value="ECO:0007669"/>
    <property type="project" value="UniProtKB-UniRule"/>
</dbReference>
<dbReference type="SUPFAM" id="SSF54791">
    <property type="entry name" value="Eukaryotic type KH-domain (KH-domain type I)"/>
    <property type="match status" value="1"/>
</dbReference>
<feature type="compositionally biased region" description="Low complexity" evidence="2">
    <location>
        <begin position="13"/>
        <end position="46"/>
    </location>
</feature>
<feature type="domain" description="KHDC4/BBP-like KH-domain type I" evidence="3">
    <location>
        <begin position="199"/>
        <end position="271"/>
    </location>
</feature>
<gene>
    <name evidence="5" type="ORF">A1Q1_05964</name>
</gene>
<evidence type="ECO:0000313" key="5">
    <source>
        <dbReference type="EMBL" id="EJT45518.1"/>
    </source>
</evidence>
<dbReference type="Gene3D" id="3.30.1370.10">
    <property type="entry name" value="K Homology domain, type 1"/>
    <property type="match status" value="1"/>
</dbReference>
<dbReference type="OrthoDB" id="397265at2759"/>
<evidence type="ECO:0000259" key="3">
    <source>
        <dbReference type="Pfam" id="PF22675"/>
    </source>
</evidence>